<evidence type="ECO:0000313" key="2">
    <source>
        <dbReference type="Proteomes" id="UP000261223"/>
    </source>
</evidence>
<proteinExistence type="predicted"/>
<evidence type="ECO:0000313" key="1">
    <source>
        <dbReference type="EMBL" id="RGM11484.1"/>
    </source>
</evidence>
<sequence>MNFPIQRYEGSVRRQMALRLAARKAAGNLPQFVPNWVFRPLSPCHICLPSLTPSVRRGIVKITRE</sequence>
<dbReference type="Proteomes" id="UP000261223">
    <property type="component" value="Unassembled WGS sequence"/>
</dbReference>
<accession>A0A3E4ULP6</accession>
<gene>
    <name evidence="1" type="ORF">DXC34_13195</name>
</gene>
<dbReference type="AlphaFoldDB" id="A0A3E4ULP6"/>
<comment type="caution">
    <text evidence="1">The sequence shown here is derived from an EMBL/GenBank/DDBJ whole genome shotgun (WGS) entry which is preliminary data.</text>
</comment>
<organism evidence="1 2">
    <name type="scientific">Bacteroides stercoris</name>
    <dbReference type="NCBI Taxonomy" id="46506"/>
    <lineage>
        <taxon>Bacteria</taxon>
        <taxon>Pseudomonadati</taxon>
        <taxon>Bacteroidota</taxon>
        <taxon>Bacteroidia</taxon>
        <taxon>Bacteroidales</taxon>
        <taxon>Bacteroidaceae</taxon>
        <taxon>Bacteroides</taxon>
    </lineage>
</organism>
<protein>
    <submittedName>
        <fullName evidence="1">Uncharacterized protein</fullName>
    </submittedName>
</protein>
<reference evidence="1 2" key="1">
    <citation type="submission" date="2018-08" db="EMBL/GenBank/DDBJ databases">
        <title>A genome reference for cultivated species of the human gut microbiota.</title>
        <authorList>
            <person name="Zou Y."/>
            <person name="Xue W."/>
            <person name="Luo G."/>
        </authorList>
    </citation>
    <scope>NUCLEOTIDE SEQUENCE [LARGE SCALE GENOMIC DNA]</scope>
    <source>
        <strain evidence="1 2">TF03-6</strain>
    </source>
</reference>
<name>A0A3E4ULP6_BACSE</name>
<dbReference type="EMBL" id="QSSV01000017">
    <property type="protein sequence ID" value="RGM11484.1"/>
    <property type="molecule type" value="Genomic_DNA"/>
</dbReference>